<name>A0ACC1PGM0_9APHY</name>
<comment type="caution">
    <text evidence="1">The sequence shown here is derived from an EMBL/GenBank/DDBJ whole genome shotgun (WGS) entry which is preliminary data.</text>
</comment>
<evidence type="ECO:0000313" key="2">
    <source>
        <dbReference type="Proteomes" id="UP001144978"/>
    </source>
</evidence>
<reference evidence="1" key="1">
    <citation type="submission" date="2022-08" db="EMBL/GenBank/DDBJ databases">
        <title>Genome Sequence of Pycnoporus sanguineus.</title>
        <authorList>
            <person name="Buettner E."/>
        </authorList>
    </citation>
    <scope>NUCLEOTIDE SEQUENCE</scope>
    <source>
        <strain evidence="1">CG-C14</strain>
    </source>
</reference>
<accession>A0ACC1PGM0</accession>
<dbReference type="EMBL" id="JANSHE010002479">
    <property type="protein sequence ID" value="KAJ2991588.1"/>
    <property type="molecule type" value="Genomic_DNA"/>
</dbReference>
<sequence length="1279" mass="147474">MQTPLFTSTNRFSVLVEEVADESVLSRPVSIYTSTEEASRTHERDPAGTEPKHHNAFSITTVGPRYFKVVRGTGSRRQLDVPMIITNPENGQSMDVKGLLDTGCTGSCIHRDLVRRAGLTAHPFDREVEVYNADGSPNIGGSITHYVLLDVQIGNHREKLQLLVTDLGKADIFLGHEWIEHHNPSIDWQKKLIEFNRCPKECQHVIEEGERLFMLNVPSFLQSRAVQIRARSSVAMDIAIEQNKSRIAKSFEDIVPEHYRDFRDVFDEATFSTLPEHRPWDHAIELLPDAKPYCGKIYPMSLDEQKALDDFLEENLRTGRIRPSKSPWGAPFFFVKKKDGKLRPVQDYRKLNEMTKKNKYPLPLMTELIDRLKGAKYYTKLDIRWGYNNVRMKEGDEEKAAFITNRGLYEPLVMFFGLTNSPATFQMMMNDLFRALVLAGKVVVYLDDIIIFTNDLEEHRKIVRQVLQILRENHLSCKPEKCEFETQQTEYLGHIISPGKVQMDPGKVAGVTDWPVPRCKRDLQAFLGFANFYRRFIKDFAKIATPLNRLTGLAEWTWGQDEQTAFEGIKRAITSAPVLAIPNDDDPFKVECDASKFAVGAELSQKQGGIWKPIAFLSKSLSPAERNYEIYDRELLAIMTALDEWRHFLKGAHHTFEIHTDHKNLEYFRKPQRLNHRQARWVVELQDFDFVLLHKPGKSMTKPDALSRRPDHTGSDDQNEDVIVLKPEWFRITAIDGTDAIVKECLKHIDLLDRAVLEQLGTNGDFEQTEDGLVYRRGKLVVPNDSSLRGRVIAAHHDSVLAGHPGTTNTQNLISRSYWWPSLRQDVRKYVKGCHICQTTKIDRRKRAAPLHPNPVPDRNWQYISVDMITHLPPAHGYNAILVIVDMKSKDYIAIPCTDSLTSEGFVNLLIKHVVSLHGLPEKIWSDRGSLFVSTFTRDLYRKLGIKGNPSTAYHPQTDGQTERMNQEIETYLRIFINHRQDDWPDWLPLAAFAYRNRVHSATKQTPFFMTHGHHPYTGVETHSSLKNETAEQFAKRMKTISQQASAALSIAKEAMKRKYDRHRREPQNYQPGDLVYVDSFHIRTDRPSKKLEDKRYGPFQILEKIGASAYRLKLPRKWKAIHNVFNEVQLLPAHLPEFPNQPRPEVTVPNILDSTKEPEEILDSKVVRGGLQYLVKWKGLPRSENTWEKRTDLVRSHKSLLDAFHRENPTAPRMPTIVVPPRADNRAILRAPNWEWYNTDSWKHWDSQYGKWKIRQFFDRLRRASRGLDAREGGNVTS</sequence>
<organism evidence="1 2">
    <name type="scientific">Trametes sanguinea</name>
    <dbReference type="NCBI Taxonomy" id="158606"/>
    <lineage>
        <taxon>Eukaryota</taxon>
        <taxon>Fungi</taxon>
        <taxon>Dikarya</taxon>
        <taxon>Basidiomycota</taxon>
        <taxon>Agaricomycotina</taxon>
        <taxon>Agaricomycetes</taxon>
        <taxon>Polyporales</taxon>
        <taxon>Polyporaceae</taxon>
        <taxon>Trametes</taxon>
    </lineage>
</organism>
<protein>
    <submittedName>
        <fullName evidence="1">Uncharacterized protein</fullName>
    </submittedName>
</protein>
<proteinExistence type="predicted"/>
<dbReference type="Proteomes" id="UP001144978">
    <property type="component" value="Unassembled WGS sequence"/>
</dbReference>
<keyword evidence="2" id="KW-1185">Reference proteome</keyword>
<gene>
    <name evidence="1" type="ORF">NUW54_g8151</name>
</gene>
<evidence type="ECO:0000313" key="1">
    <source>
        <dbReference type="EMBL" id="KAJ2991588.1"/>
    </source>
</evidence>